<keyword evidence="6 9" id="KW-0418">Kinase</keyword>
<dbReference type="RefSeq" id="WP_228416397.1">
    <property type="nucleotide sequence ID" value="NZ_CP081135.1"/>
</dbReference>
<dbReference type="AlphaFoldDB" id="A0AAX2ZG14"/>
<comment type="subunit">
    <text evidence="2">Homodimer.</text>
</comment>
<evidence type="ECO:0000256" key="2">
    <source>
        <dbReference type="ARBA" id="ARBA00011738"/>
    </source>
</evidence>
<dbReference type="InterPro" id="IPR011009">
    <property type="entry name" value="Kinase-like_dom_sf"/>
</dbReference>
<accession>A0AAX2ZG14</accession>
<protein>
    <recommendedName>
        <fullName evidence="3">S-methyl-5-thioribose kinase</fullName>
        <ecNumber evidence="3">2.7.1.100</ecNumber>
    </recommendedName>
</protein>
<reference evidence="9 10" key="1">
    <citation type="journal article" date="2023" name="Int. J. Syst. Evol. Microbiol.">
        <title>Terrisporobacter hibernicus sp. nov., isolated from bovine faeces in Northern Ireland.</title>
        <authorList>
            <person name="Mitchell M."/>
            <person name="Nguyen S.V."/>
            <person name="Connor M."/>
            <person name="Fairley D.J."/>
            <person name="Donoghue O."/>
            <person name="Marshall H."/>
            <person name="Koolman L."/>
            <person name="McMullan G."/>
            <person name="Schaffer K.E."/>
            <person name="McGrath J.W."/>
            <person name="Fanning S."/>
        </authorList>
    </citation>
    <scope>NUCLEOTIDE SEQUENCE [LARGE SCALE GENOMIC DNA]</scope>
    <source>
        <strain evidence="9 10">MCA3</strain>
    </source>
</reference>
<dbReference type="Pfam" id="PF01636">
    <property type="entry name" value="APH"/>
    <property type="match status" value="1"/>
</dbReference>
<dbReference type="KEGG" id="tem:JW646_02050"/>
<dbReference type="Proteomes" id="UP001198983">
    <property type="component" value="Chromosome"/>
</dbReference>
<proteinExistence type="inferred from homology"/>
<organism evidence="9 10">
    <name type="scientific">Terrisporobacter hibernicus</name>
    <dbReference type="NCBI Taxonomy" id="2813371"/>
    <lineage>
        <taxon>Bacteria</taxon>
        <taxon>Bacillati</taxon>
        <taxon>Bacillota</taxon>
        <taxon>Clostridia</taxon>
        <taxon>Peptostreptococcales</taxon>
        <taxon>Peptostreptococcaceae</taxon>
        <taxon>Terrisporobacter</taxon>
    </lineage>
</organism>
<gene>
    <name evidence="9" type="primary">mtnK</name>
    <name evidence="9" type="ORF">JW646_02050</name>
</gene>
<dbReference type="NCBIfam" id="TIGR01767">
    <property type="entry name" value="MTRK"/>
    <property type="match status" value="1"/>
</dbReference>
<dbReference type="PANTHER" id="PTHR34273:SF2">
    <property type="entry name" value="METHYLTHIORIBOSE KINASE"/>
    <property type="match status" value="1"/>
</dbReference>
<dbReference type="InterPro" id="IPR002575">
    <property type="entry name" value="Aminoglycoside_PTrfase"/>
</dbReference>
<dbReference type="InterPro" id="IPR009212">
    <property type="entry name" value="Methylthioribose_kinase"/>
</dbReference>
<dbReference type="Gene3D" id="3.30.200.20">
    <property type="entry name" value="Phosphorylase Kinase, domain 1"/>
    <property type="match status" value="1"/>
</dbReference>
<evidence type="ECO:0000313" key="9">
    <source>
        <dbReference type="EMBL" id="UEL48258.1"/>
    </source>
</evidence>
<dbReference type="EC" id="2.7.1.100" evidence="3"/>
<evidence type="ECO:0000256" key="4">
    <source>
        <dbReference type="ARBA" id="ARBA00022679"/>
    </source>
</evidence>
<dbReference type="PIRSF" id="PIRSF031134">
    <property type="entry name" value="MTRK"/>
    <property type="match status" value="1"/>
</dbReference>
<keyword evidence="5" id="KW-0547">Nucleotide-binding</keyword>
<sequence length="400" mass="46504">MEKYLEHFLMNTNTAKEYAKDKLEYFQPESELECIEIGDGNINYVFKVWEKSTGKSIIIKQADKFLRSSGRPLDVYRNKIEAEILMIEGKLAKEFVPQVFHYDENMCALSMEDISEYKNLRTELMKGKTFSCLADGISTFLVNTLLPTTDLVLDRARKKEYVKLFTNIELCDISEDLVFTEPYYDYKGRNIILDENKEFVEEFLYNDDKLKKEVAILRDKFMNQTQALVHGDLHSGSIFINEKGLKVIDPEFAFYGPMGYDVGNVIGNLFFAWANKYYTDRENEDFLSWISSTIEDTINLFINKFSVKYDELVTFDLYNKDFKEDYTKKVISDSFGYAGTEIIRRVVGDSKVIEVTSVEDISKRLPMERSLIKMGISLINNRDKFSDGKDVVNEFKLLLS</sequence>
<dbReference type="GO" id="GO:0009086">
    <property type="term" value="P:methionine biosynthetic process"/>
    <property type="evidence" value="ECO:0007669"/>
    <property type="project" value="InterPro"/>
</dbReference>
<evidence type="ECO:0000256" key="5">
    <source>
        <dbReference type="ARBA" id="ARBA00022741"/>
    </source>
</evidence>
<evidence type="ECO:0000256" key="3">
    <source>
        <dbReference type="ARBA" id="ARBA00012128"/>
    </source>
</evidence>
<dbReference type="PANTHER" id="PTHR34273">
    <property type="entry name" value="METHYLTHIORIBOSE KINASE"/>
    <property type="match status" value="1"/>
</dbReference>
<keyword evidence="4 9" id="KW-0808">Transferase</keyword>
<evidence type="ECO:0000256" key="1">
    <source>
        <dbReference type="ARBA" id="ARBA00010165"/>
    </source>
</evidence>
<keyword evidence="7" id="KW-0067">ATP-binding</keyword>
<dbReference type="SUPFAM" id="SSF56112">
    <property type="entry name" value="Protein kinase-like (PK-like)"/>
    <property type="match status" value="1"/>
</dbReference>
<evidence type="ECO:0000256" key="7">
    <source>
        <dbReference type="ARBA" id="ARBA00022840"/>
    </source>
</evidence>
<keyword evidence="10" id="KW-1185">Reference proteome</keyword>
<dbReference type="Gene3D" id="3.90.1200.10">
    <property type="match status" value="1"/>
</dbReference>
<dbReference type="GO" id="GO:0005524">
    <property type="term" value="F:ATP binding"/>
    <property type="evidence" value="ECO:0007669"/>
    <property type="project" value="UniProtKB-KW"/>
</dbReference>
<evidence type="ECO:0000259" key="8">
    <source>
        <dbReference type="Pfam" id="PF01636"/>
    </source>
</evidence>
<dbReference type="GO" id="GO:0046522">
    <property type="term" value="F:S-methyl-5-thioribose kinase activity"/>
    <property type="evidence" value="ECO:0007669"/>
    <property type="project" value="UniProtKB-EC"/>
</dbReference>
<feature type="domain" description="Aminoglycoside phosphotransferase" evidence="8">
    <location>
        <begin position="209"/>
        <end position="273"/>
    </location>
</feature>
<evidence type="ECO:0000313" key="10">
    <source>
        <dbReference type="Proteomes" id="UP001198983"/>
    </source>
</evidence>
<dbReference type="EMBL" id="CP081135">
    <property type="protein sequence ID" value="UEL48258.1"/>
    <property type="molecule type" value="Genomic_DNA"/>
</dbReference>
<comment type="similarity">
    <text evidence="1">Belongs to the methylthioribose kinase family.</text>
</comment>
<name>A0AAX2ZG14_9FIRM</name>
<evidence type="ECO:0000256" key="6">
    <source>
        <dbReference type="ARBA" id="ARBA00022777"/>
    </source>
</evidence>